<evidence type="ECO:0000256" key="5">
    <source>
        <dbReference type="ARBA" id="ARBA00022679"/>
    </source>
</evidence>
<dbReference type="GO" id="GO:0008982">
    <property type="term" value="F:protein-N(PI)-phosphohistidine-sugar phosphotransferase activity"/>
    <property type="evidence" value="ECO:0007669"/>
    <property type="project" value="InterPro"/>
</dbReference>
<keyword evidence="8" id="KW-0418">Kinase</keyword>
<accession>A0A7S7RVI9</accession>
<feature type="transmembrane region" description="Helical" evidence="12">
    <location>
        <begin position="233"/>
        <end position="249"/>
    </location>
</feature>
<dbReference type="InterPro" id="IPR003352">
    <property type="entry name" value="PTS_EIIC"/>
</dbReference>
<sequence length="522" mass="55795">MDKKEVLGKFQRLGKVLMTPVLILPIAGILVGLGSAFTNAALIKAVPWLGSIVPSMFFSLCKVAGNVVMNNIPALFAICVAYGFAKSEKATAALCGFIGYMTMNTVMGTFLTVLGTIDPKNLATGQSSILGIVTLDTGVIGGLLVGALVAWIHNRWYKIELPPVLSIFNGTRFIPAATIVFCSLCGIVMSFIFPPIQSVLSALSDFILGSGALGSFVYGAAERLLLPFGLHHFVYLPFMFTSLGGTATIDGNLVTGAANIYSAIVSSPSADFDIDISRFVMNGKVIFAMFGLTGAALAFYHTALPQNKKKVAALMIAAVIPCFFTGITEPLEYSFLFVAPILFVVHALMAGLAYALAFLLNFNVAGSTAFGGPFLSLIFNGIMGASKGSNWQVILILGPIYFAAYYFLFKFLIIHRNLRTPGREVEEQEPDSAEVSPTGDIAEMIPRIIEAVGGPDNIDSADACFTRLRLVLEDPSLIQEDEVFTKKLGANGVIRVSGGIQIVYGNKASLYATQMRETLGME</sequence>
<dbReference type="GO" id="GO:0005886">
    <property type="term" value="C:plasma membrane"/>
    <property type="evidence" value="ECO:0007669"/>
    <property type="project" value="UniProtKB-SubCell"/>
</dbReference>
<dbReference type="PANTHER" id="PTHR30009">
    <property type="entry name" value="CYTOCHROME C-TYPE SYNTHESIS PROTEIN AND PTS TRANSMEMBRANE COMPONENT"/>
    <property type="match status" value="1"/>
</dbReference>
<reference evidence="15 16" key="1">
    <citation type="submission" date="2020-10" db="EMBL/GenBank/DDBJ databases">
        <title>Olsenella immobilis sp.nov., isolated from the mud in a fermentation cellar used for the production of Chinese strong-flavoured liquor.</title>
        <authorList>
            <person name="Lu L."/>
        </authorList>
    </citation>
    <scope>NUCLEOTIDE SEQUENCE [LARGE SCALE GENOMIC DNA]</scope>
    <source>
        <strain evidence="15 16">LZLJ-2</strain>
    </source>
</reference>
<feature type="transmembrane region" description="Helical" evidence="12">
    <location>
        <begin position="21"/>
        <end position="43"/>
    </location>
</feature>
<dbReference type="Pfam" id="PF02378">
    <property type="entry name" value="PTS_EIIC"/>
    <property type="match status" value="1"/>
</dbReference>
<dbReference type="GO" id="GO:0090563">
    <property type="term" value="F:protein-phosphocysteine-sugar phosphotransferase activity"/>
    <property type="evidence" value="ECO:0007669"/>
    <property type="project" value="TreeGrafter"/>
</dbReference>
<dbReference type="InterPro" id="IPR018113">
    <property type="entry name" value="PTrfase_EIIB_Cys"/>
</dbReference>
<feature type="transmembrane region" description="Helical" evidence="12">
    <location>
        <begin position="199"/>
        <end position="221"/>
    </location>
</feature>
<dbReference type="Proteomes" id="UP000593735">
    <property type="component" value="Chromosome"/>
</dbReference>
<dbReference type="GO" id="GO:0009401">
    <property type="term" value="P:phosphoenolpyruvate-dependent sugar phosphotransferase system"/>
    <property type="evidence" value="ECO:0007669"/>
    <property type="project" value="UniProtKB-KW"/>
</dbReference>
<proteinExistence type="predicted"/>
<feature type="transmembrane region" description="Helical" evidence="12">
    <location>
        <begin position="63"/>
        <end position="85"/>
    </location>
</feature>
<evidence type="ECO:0000313" key="16">
    <source>
        <dbReference type="Proteomes" id="UP000593735"/>
    </source>
</evidence>
<evidence type="ECO:0000256" key="3">
    <source>
        <dbReference type="ARBA" id="ARBA00022475"/>
    </source>
</evidence>
<feature type="active site" description="Phosphocysteine intermediate; for EIIB activity" evidence="11">
    <location>
        <position position="464"/>
    </location>
</feature>
<feature type="transmembrane region" description="Helical" evidence="12">
    <location>
        <begin position="129"/>
        <end position="152"/>
    </location>
</feature>
<dbReference type="PROSITE" id="PS51098">
    <property type="entry name" value="PTS_EIIB_TYPE_1"/>
    <property type="match status" value="1"/>
</dbReference>
<dbReference type="NCBIfam" id="TIGR00826">
    <property type="entry name" value="EIIB_glc"/>
    <property type="match status" value="1"/>
</dbReference>
<dbReference type="InterPro" id="IPR050429">
    <property type="entry name" value="PTS_Glucose_EIICBA"/>
</dbReference>
<keyword evidence="16" id="KW-1185">Reference proteome</keyword>
<evidence type="ECO:0000256" key="11">
    <source>
        <dbReference type="PROSITE-ProRule" id="PRU00421"/>
    </source>
</evidence>
<keyword evidence="4" id="KW-0762">Sugar transport</keyword>
<evidence type="ECO:0000256" key="10">
    <source>
        <dbReference type="ARBA" id="ARBA00023136"/>
    </source>
</evidence>
<protein>
    <submittedName>
        <fullName evidence="15">PTS transporter subunit EIIC</fullName>
    </submittedName>
</protein>
<feature type="transmembrane region" description="Helical" evidence="12">
    <location>
        <begin position="333"/>
        <end position="357"/>
    </location>
</feature>
<feature type="domain" description="PTS EIIC type-1" evidence="14">
    <location>
        <begin position="4"/>
        <end position="425"/>
    </location>
</feature>
<evidence type="ECO:0000256" key="2">
    <source>
        <dbReference type="ARBA" id="ARBA00022448"/>
    </source>
</evidence>
<dbReference type="InterPro" id="IPR001996">
    <property type="entry name" value="PTS_IIB_1"/>
</dbReference>
<keyword evidence="2" id="KW-0813">Transport</keyword>
<dbReference type="InterPro" id="IPR036878">
    <property type="entry name" value="Glu_permease_IIB"/>
</dbReference>
<dbReference type="EMBL" id="CP063767">
    <property type="protein sequence ID" value="QOY61562.1"/>
    <property type="molecule type" value="Genomic_DNA"/>
</dbReference>
<keyword evidence="6" id="KW-0598">Phosphotransferase system</keyword>
<feature type="transmembrane region" description="Helical" evidence="12">
    <location>
        <begin position="391"/>
        <end position="413"/>
    </location>
</feature>
<comment type="subcellular location">
    <subcellularLocation>
        <location evidence="1">Cell membrane</location>
        <topology evidence="1">Multi-pass membrane protein</topology>
    </subcellularLocation>
</comment>
<dbReference type="SUPFAM" id="SSF55604">
    <property type="entry name" value="Glucose permease domain IIB"/>
    <property type="match status" value="1"/>
</dbReference>
<dbReference type="PANTHER" id="PTHR30009:SF24">
    <property type="entry name" value="PTS SYSTEM, IIBC COMPONENT"/>
    <property type="match status" value="1"/>
</dbReference>
<gene>
    <name evidence="15" type="ORF">INP52_03965</name>
</gene>
<evidence type="ECO:0000256" key="12">
    <source>
        <dbReference type="SAM" id="Phobius"/>
    </source>
</evidence>
<feature type="domain" description="PTS EIIB type-1" evidence="13">
    <location>
        <begin position="442"/>
        <end position="522"/>
    </location>
</feature>
<keyword evidence="5" id="KW-0808">Transferase</keyword>
<evidence type="ECO:0000259" key="14">
    <source>
        <dbReference type="PROSITE" id="PS51103"/>
    </source>
</evidence>
<evidence type="ECO:0000256" key="1">
    <source>
        <dbReference type="ARBA" id="ARBA00004651"/>
    </source>
</evidence>
<keyword evidence="7 12" id="KW-0812">Transmembrane</keyword>
<dbReference type="AlphaFoldDB" id="A0A7S7RVI9"/>
<dbReference type="PROSITE" id="PS01035">
    <property type="entry name" value="PTS_EIIB_TYPE_1_CYS"/>
    <property type="match status" value="1"/>
</dbReference>
<dbReference type="Pfam" id="PF00367">
    <property type="entry name" value="PTS_EIIB"/>
    <property type="match status" value="1"/>
</dbReference>
<feature type="transmembrane region" description="Helical" evidence="12">
    <location>
        <begin position="364"/>
        <end position="385"/>
    </location>
</feature>
<evidence type="ECO:0000256" key="9">
    <source>
        <dbReference type="ARBA" id="ARBA00022989"/>
    </source>
</evidence>
<feature type="transmembrane region" description="Helical" evidence="12">
    <location>
        <begin position="97"/>
        <end position="117"/>
    </location>
</feature>
<name>A0A7S7RVI9_9ACTN</name>
<evidence type="ECO:0000259" key="13">
    <source>
        <dbReference type="PROSITE" id="PS51098"/>
    </source>
</evidence>
<keyword evidence="10 12" id="KW-0472">Membrane</keyword>
<dbReference type="CDD" id="cd00212">
    <property type="entry name" value="PTS_IIB_glc"/>
    <property type="match status" value="1"/>
</dbReference>
<feature type="transmembrane region" description="Helical" evidence="12">
    <location>
        <begin position="285"/>
        <end position="304"/>
    </location>
</feature>
<dbReference type="PROSITE" id="PS51103">
    <property type="entry name" value="PTS_EIIC_TYPE_1"/>
    <property type="match status" value="1"/>
</dbReference>
<keyword evidence="9 12" id="KW-1133">Transmembrane helix</keyword>
<dbReference type="GO" id="GO:0016301">
    <property type="term" value="F:kinase activity"/>
    <property type="evidence" value="ECO:0007669"/>
    <property type="project" value="UniProtKB-KW"/>
</dbReference>
<dbReference type="KEGG" id="tio:INP52_03965"/>
<dbReference type="Gene3D" id="3.30.1360.60">
    <property type="entry name" value="Glucose permease domain IIB"/>
    <property type="match status" value="1"/>
</dbReference>
<evidence type="ECO:0000313" key="15">
    <source>
        <dbReference type="EMBL" id="QOY61562.1"/>
    </source>
</evidence>
<feature type="transmembrane region" description="Helical" evidence="12">
    <location>
        <begin position="311"/>
        <end position="327"/>
    </location>
</feature>
<organism evidence="15 16">
    <name type="scientific">Thermophilibacter immobilis</name>
    <dbReference type="NCBI Taxonomy" id="2779519"/>
    <lineage>
        <taxon>Bacteria</taxon>
        <taxon>Bacillati</taxon>
        <taxon>Actinomycetota</taxon>
        <taxon>Coriobacteriia</taxon>
        <taxon>Coriobacteriales</taxon>
        <taxon>Atopobiaceae</taxon>
        <taxon>Thermophilibacter</taxon>
    </lineage>
</organism>
<evidence type="ECO:0000256" key="7">
    <source>
        <dbReference type="ARBA" id="ARBA00022692"/>
    </source>
</evidence>
<keyword evidence="3" id="KW-1003">Cell membrane</keyword>
<evidence type="ECO:0000256" key="8">
    <source>
        <dbReference type="ARBA" id="ARBA00022777"/>
    </source>
</evidence>
<feature type="transmembrane region" description="Helical" evidence="12">
    <location>
        <begin position="173"/>
        <end position="193"/>
    </location>
</feature>
<evidence type="ECO:0000256" key="6">
    <source>
        <dbReference type="ARBA" id="ARBA00022683"/>
    </source>
</evidence>
<evidence type="ECO:0000256" key="4">
    <source>
        <dbReference type="ARBA" id="ARBA00022597"/>
    </source>
</evidence>
<dbReference type="InterPro" id="IPR013013">
    <property type="entry name" value="PTS_EIIC_1"/>
</dbReference>